<reference evidence="2 3" key="1">
    <citation type="submission" date="2017-03" db="EMBL/GenBank/DDBJ databases">
        <authorList>
            <person name="Afonso C.L."/>
            <person name="Miller P.J."/>
            <person name="Scott M.A."/>
            <person name="Spackman E."/>
            <person name="Goraichik I."/>
            <person name="Dimitrov K.M."/>
            <person name="Suarez D.L."/>
            <person name="Swayne D.E."/>
        </authorList>
    </citation>
    <scope>NUCLEOTIDE SEQUENCE [LARGE SCALE GENOMIC DNA]</scope>
    <source>
        <strain evidence="2 3">CECT 7691</strain>
    </source>
</reference>
<feature type="domain" description="BPL/LPL catalytic" evidence="1">
    <location>
        <begin position="26"/>
        <end position="208"/>
    </location>
</feature>
<dbReference type="Gene3D" id="3.30.930.10">
    <property type="entry name" value="Bira Bifunctional Protein, Domain 2"/>
    <property type="match status" value="1"/>
</dbReference>
<dbReference type="SUPFAM" id="SSF55681">
    <property type="entry name" value="Class II aaRS and biotin synthetases"/>
    <property type="match status" value="1"/>
</dbReference>
<evidence type="ECO:0000313" key="2">
    <source>
        <dbReference type="EMBL" id="SLN60560.1"/>
    </source>
</evidence>
<keyword evidence="2" id="KW-0436">Ligase</keyword>
<dbReference type="AlphaFoldDB" id="A0A1Y5TFA1"/>
<evidence type="ECO:0000259" key="1">
    <source>
        <dbReference type="Pfam" id="PF16917"/>
    </source>
</evidence>
<organism evidence="2 3">
    <name type="scientific">Oceanibacterium hippocampi</name>
    <dbReference type="NCBI Taxonomy" id="745714"/>
    <lineage>
        <taxon>Bacteria</taxon>
        <taxon>Pseudomonadati</taxon>
        <taxon>Pseudomonadota</taxon>
        <taxon>Alphaproteobacteria</taxon>
        <taxon>Sneathiellales</taxon>
        <taxon>Sneathiellaceae</taxon>
        <taxon>Oceanibacterium</taxon>
    </lineage>
</organism>
<dbReference type="Proteomes" id="UP000193200">
    <property type="component" value="Unassembled WGS sequence"/>
</dbReference>
<dbReference type="GO" id="GO:0004077">
    <property type="term" value="F:biotin--[biotin carboxyl-carrier protein] ligase activity"/>
    <property type="evidence" value="ECO:0007669"/>
    <property type="project" value="UniProtKB-EC"/>
</dbReference>
<dbReference type="OrthoDB" id="7657788at2"/>
<dbReference type="EMBL" id="FWFR01000002">
    <property type="protein sequence ID" value="SLN60560.1"/>
    <property type="molecule type" value="Genomic_DNA"/>
</dbReference>
<dbReference type="EC" id="6.3.4.15" evidence="2"/>
<gene>
    <name evidence="2" type="primary">birA_2</name>
    <name evidence="2" type="ORF">OCH7691_02669</name>
</gene>
<dbReference type="InterPro" id="IPR004143">
    <property type="entry name" value="BPL_LPL_catalytic"/>
</dbReference>
<keyword evidence="3" id="KW-1185">Reference proteome</keyword>
<dbReference type="InParanoid" id="A0A1Y5TFA1"/>
<accession>A0A1Y5TFA1</accession>
<dbReference type="Pfam" id="PF16917">
    <property type="entry name" value="BPL_LplA_LipB_2"/>
    <property type="match status" value="1"/>
</dbReference>
<sequence>MEKLQDPSGGCAPLCYPPAMQAALDLPPLFHPVILTDPSATLDAAATAAADGADPGTLFWAPDPSRAIFAVVLGPENEMRVSRGVVHVAALALGSALGALIPPEVAVTYRWPDRIIVNGLPAARLALLGPEAAESAVPDWLVLGVSVAIGGELPPPDAQGRLRSTTLEAESCIGLRPDMLIASFARYLMSWMRRWEEDGFEMIATEWLGRADGRDKAVPIHAGGKTLRGQVVGLEAPGDLVLRKDGKPVGLKLRKGLSMQAPRGWPDA</sequence>
<dbReference type="RefSeq" id="WP_085883998.1">
    <property type="nucleotide sequence ID" value="NZ_FWFR01000002.1"/>
</dbReference>
<evidence type="ECO:0000313" key="3">
    <source>
        <dbReference type="Proteomes" id="UP000193200"/>
    </source>
</evidence>
<proteinExistence type="predicted"/>
<dbReference type="InterPro" id="IPR045864">
    <property type="entry name" value="aa-tRNA-synth_II/BPL/LPL"/>
</dbReference>
<protein>
    <submittedName>
        <fullName evidence="2">Bifunctional ligase/repressor BirA</fullName>
        <ecNumber evidence="2">6.3.4.15</ecNumber>
    </submittedName>
</protein>
<name>A0A1Y5TFA1_9PROT</name>